<name>A0A1Q2CRP2_9ACTN</name>
<dbReference type="OrthoDB" id="5189601at2"/>
<evidence type="ECO:0000313" key="1">
    <source>
        <dbReference type="EMBL" id="AQP48774.1"/>
    </source>
</evidence>
<organism evidence="1 2">
    <name type="scientific">Tessaracoccus aquimaris</name>
    <dbReference type="NCBI Taxonomy" id="1332264"/>
    <lineage>
        <taxon>Bacteria</taxon>
        <taxon>Bacillati</taxon>
        <taxon>Actinomycetota</taxon>
        <taxon>Actinomycetes</taxon>
        <taxon>Propionibacteriales</taxon>
        <taxon>Propionibacteriaceae</taxon>
        <taxon>Tessaracoccus</taxon>
    </lineage>
</organism>
<dbReference type="RefSeq" id="WP_077687124.1">
    <property type="nucleotide sequence ID" value="NZ_CP019606.1"/>
</dbReference>
<sequence>MSEITFQALAPGSDTDTSEVRTGPSGLVVGIGQAGPVTLRLFRLQPTRIFMSTPEYVTWLLAFRAMCLGAHLSVIIEDHRKWLSLADTVRACGGTIDLLRGPENLPGQGRPYRPSLVIDGMGAVSASDRLGAWQSHVTLGNPDEGRAVSDLRAAEVALIAPLSGRGAEHLRRAYALSSGQVKAVTDLDETEVVMASVRRMTRVQVAPSPTEHRLLFGG</sequence>
<dbReference type="Proteomes" id="UP000188145">
    <property type="component" value="Chromosome"/>
</dbReference>
<dbReference type="STRING" id="1332264.BW730_15940"/>
<evidence type="ECO:0000313" key="2">
    <source>
        <dbReference type="Proteomes" id="UP000188145"/>
    </source>
</evidence>
<accession>A0A1Q2CRP2</accession>
<reference evidence="2" key="1">
    <citation type="submission" date="2017-02" db="EMBL/GenBank/DDBJ databases">
        <title>Tessaracoccus aquaemaris sp. nov., isolated from the intestine of a Korean rockfish, Sebastes schlegelii, in a marine aquaculture pond.</title>
        <authorList>
            <person name="Tak E.J."/>
            <person name="Bae J.-W."/>
        </authorList>
    </citation>
    <scope>NUCLEOTIDE SEQUENCE [LARGE SCALE GENOMIC DNA]</scope>
    <source>
        <strain evidence="2">NSG39</strain>
    </source>
</reference>
<keyword evidence="2" id="KW-1185">Reference proteome</keyword>
<dbReference type="EMBL" id="CP019606">
    <property type="protein sequence ID" value="AQP48774.1"/>
    <property type="molecule type" value="Genomic_DNA"/>
</dbReference>
<dbReference type="AlphaFoldDB" id="A0A1Q2CRP2"/>
<dbReference type="KEGG" id="tes:BW730_15940"/>
<gene>
    <name evidence="1" type="ORF">BW730_15940</name>
</gene>
<protein>
    <submittedName>
        <fullName evidence="1">Uncharacterized protein</fullName>
    </submittedName>
</protein>
<proteinExistence type="predicted"/>